<evidence type="ECO:0000256" key="4">
    <source>
        <dbReference type="ARBA" id="ARBA00024481"/>
    </source>
</evidence>
<dbReference type="PANTHER" id="PTHR11096:SF0">
    <property type="entry name" value="RNA 3'-TERMINAL PHOSPHATE CYCLASE"/>
    <property type="match status" value="1"/>
</dbReference>
<dbReference type="NCBIfam" id="NF003246">
    <property type="entry name" value="PRK04204.1-2"/>
    <property type="match status" value="1"/>
</dbReference>
<dbReference type="InterPro" id="IPR023797">
    <property type="entry name" value="RNA3'_phos_cyclase_dom"/>
</dbReference>
<dbReference type="GO" id="GO:0005737">
    <property type="term" value="C:cytoplasm"/>
    <property type="evidence" value="ECO:0007669"/>
    <property type="project" value="UniProtKB-SubCell"/>
</dbReference>
<evidence type="ECO:0000256" key="3">
    <source>
        <dbReference type="ARBA" id="ARBA00022741"/>
    </source>
</evidence>
<name>A0A2D2DUV3_9BURK</name>
<comment type="function">
    <text evidence="5">Catalyzes the conversion of 3'-phosphate to a 2',3'-cyclic phosphodiester at the end of RNA. The mechanism of action of the enzyme occurs in 3 steps: (A) adenylation of the enzyme by ATP; (B) transfer of adenylate to an RNA-N3'P to produce RNA-N3'PP5'A; (C) and attack of the adjacent 2'-hydroxyl on the 3'-phosphorus in the diester linkage to produce the cyclic end product. The biological role of this enzyme is unknown but it is likely to function in some aspects of cellular RNA processing.</text>
</comment>
<dbReference type="InterPro" id="IPR013792">
    <property type="entry name" value="RNA3'P_cycl/enolpyr_Trfase_a/b"/>
</dbReference>
<reference evidence="9" key="1">
    <citation type="submission" date="2017-10" db="EMBL/GenBank/DDBJ databases">
        <title>Massilia psychrophilum sp. nov., a novel purple-pigmented bacterium isolated from Tianshan glacier, Xinjiang Municipality, China.</title>
        <authorList>
            <person name="Wang H."/>
        </authorList>
    </citation>
    <scope>NUCLEOTIDE SEQUENCE [LARGE SCALE GENOMIC DNA]</scope>
    <source>
        <strain evidence="9">B2</strain>
    </source>
</reference>
<evidence type="ECO:0000256" key="6">
    <source>
        <dbReference type="NCBIfam" id="TIGR03399"/>
    </source>
</evidence>
<feature type="binding site" evidence="5">
    <location>
        <position position="100"/>
    </location>
    <ligand>
        <name>ATP</name>
        <dbReference type="ChEBI" id="CHEBI:30616"/>
    </ligand>
</feature>
<dbReference type="SUPFAM" id="SSF52913">
    <property type="entry name" value="RNA 3'-terminal phosphate cyclase, RPTC, insert domain"/>
    <property type="match status" value="1"/>
</dbReference>
<dbReference type="Proteomes" id="UP000229897">
    <property type="component" value="Chromosome"/>
</dbReference>
<evidence type="ECO:0000256" key="2">
    <source>
        <dbReference type="ARBA" id="ARBA00022598"/>
    </source>
</evidence>
<dbReference type="PANTHER" id="PTHR11096">
    <property type="entry name" value="RNA 3' TERMINAL PHOSPHATE CYCLASE"/>
    <property type="match status" value="1"/>
</dbReference>
<dbReference type="OrthoDB" id="9789235at2"/>
<dbReference type="GO" id="GO:0003963">
    <property type="term" value="F:RNA-3'-phosphate cyclase activity"/>
    <property type="evidence" value="ECO:0007669"/>
    <property type="project" value="UniProtKB-UniRule"/>
</dbReference>
<keyword evidence="5" id="KW-0067">ATP-binding</keyword>
<comment type="subcellular location">
    <subcellularLocation>
        <location evidence="5">Cytoplasm</location>
    </subcellularLocation>
</comment>
<dbReference type="InterPro" id="IPR017770">
    <property type="entry name" value="RNA3'_term_phos_cyc_type_1"/>
</dbReference>
<dbReference type="Gene3D" id="3.30.360.20">
    <property type="entry name" value="RNA 3'-terminal phosphate cyclase, insert domain"/>
    <property type="match status" value="1"/>
</dbReference>
<dbReference type="Gene3D" id="3.65.10.20">
    <property type="entry name" value="RNA 3'-terminal phosphate cyclase domain"/>
    <property type="match status" value="1"/>
</dbReference>
<sequence length="340" mass="35749">MIELDGAVGEGGGQILRSALTLSMITGQAFCIKNIRAGRKKPGLLRQHLVAVQAATQISGATVTGAELGSQTLVFAPKAIKGGDYQFAIGSAGSCTLVLQTVMLALLHADGPSTVRISGGTHNPMAPPAQFLQRAYIPLLRKMGADIDIELLRSGFYPAGGGCIVATIAPCPQLQQLTLMERGERVEGYAEGIVAGLPASIALRELECVGLGMNWTGDQLRMRGLPGEQGPGNALLITLEYEHATEVFCAFGEKMVRAETVAKDAMHEARRYIASQAAVGEHLADQLMLPMALAGGGSFTADVLSQHAITNAEIIGRFLPVAITLEEGEQRSTCTVRATA</sequence>
<keyword evidence="2 5" id="KW-0436">Ligase</keyword>
<dbReference type="SUPFAM" id="SSF55205">
    <property type="entry name" value="EPT/RTPC-like"/>
    <property type="match status" value="1"/>
</dbReference>
<dbReference type="InterPro" id="IPR000228">
    <property type="entry name" value="RNA3'_term_phos_cyc"/>
</dbReference>
<dbReference type="InterPro" id="IPR013791">
    <property type="entry name" value="RNA3'-term_phos_cycl_insert"/>
</dbReference>
<dbReference type="Pfam" id="PF05189">
    <property type="entry name" value="RTC_insert"/>
    <property type="match status" value="1"/>
</dbReference>
<protein>
    <recommendedName>
        <fullName evidence="5 6">RNA 3'-terminal phosphate cyclase</fullName>
        <shortName evidence="5">RNA cyclase</shortName>
        <shortName evidence="5">RNA-3'-phosphate cyclase</shortName>
        <ecNumber evidence="5 6">6.5.1.4</ecNumber>
    </recommendedName>
</protein>
<keyword evidence="3 5" id="KW-0547">Nucleotide-binding</keyword>
<feature type="domain" description="RNA 3'-terminal phosphate cyclase insert" evidence="8">
    <location>
        <begin position="190"/>
        <end position="274"/>
    </location>
</feature>
<comment type="catalytic activity">
    <reaction evidence="4 5">
        <text>a 3'-end 3'-phospho-ribonucleotide-RNA + ATP = a 3'-end 2',3'-cyclophospho-ribonucleotide-RNA + AMP + diphosphate</text>
        <dbReference type="Rhea" id="RHEA:23976"/>
        <dbReference type="Rhea" id="RHEA-COMP:10463"/>
        <dbReference type="Rhea" id="RHEA-COMP:10464"/>
        <dbReference type="ChEBI" id="CHEBI:30616"/>
        <dbReference type="ChEBI" id="CHEBI:33019"/>
        <dbReference type="ChEBI" id="CHEBI:83062"/>
        <dbReference type="ChEBI" id="CHEBI:83064"/>
        <dbReference type="ChEBI" id="CHEBI:456215"/>
        <dbReference type="EC" id="6.5.1.4"/>
    </reaction>
</comment>
<feature type="domain" description="RNA 3'-terminal phosphate cyclase" evidence="7">
    <location>
        <begin position="9"/>
        <end position="324"/>
    </location>
</feature>
<dbReference type="Pfam" id="PF01137">
    <property type="entry name" value="RTC"/>
    <property type="match status" value="1"/>
</dbReference>
<feature type="binding site" evidence="5">
    <location>
        <begin position="282"/>
        <end position="286"/>
    </location>
    <ligand>
        <name>ATP</name>
        <dbReference type="ChEBI" id="CHEBI:30616"/>
    </ligand>
</feature>
<dbReference type="NCBIfam" id="NF003247">
    <property type="entry name" value="PRK04204.1-3"/>
    <property type="match status" value="1"/>
</dbReference>
<dbReference type="NCBIfam" id="TIGR03399">
    <property type="entry name" value="RNA_3prim_cycl"/>
    <property type="match status" value="1"/>
</dbReference>
<dbReference type="GO" id="GO:0005524">
    <property type="term" value="F:ATP binding"/>
    <property type="evidence" value="ECO:0007669"/>
    <property type="project" value="UniProtKB-KW"/>
</dbReference>
<evidence type="ECO:0000256" key="1">
    <source>
        <dbReference type="ARBA" id="ARBA00009206"/>
    </source>
</evidence>
<dbReference type="GO" id="GO:0006396">
    <property type="term" value="P:RNA processing"/>
    <property type="evidence" value="ECO:0007669"/>
    <property type="project" value="UniProtKB-UniRule"/>
</dbReference>
<dbReference type="AlphaFoldDB" id="A0A2D2DUV3"/>
<keyword evidence="5" id="KW-0963">Cytoplasm</keyword>
<dbReference type="PIRSF" id="PIRSF005378">
    <property type="entry name" value="RNA3'_term_phos_cycl_euk"/>
    <property type="match status" value="1"/>
</dbReference>
<gene>
    <name evidence="5" type="primary">rtcA</name>
    <name evidence="9" type="ORF">CR152_06130</name>
</gene>
<keyword evidence="10" id="KW-1185">Reference proteome</keyword>
<evidence type="ECO:0000259" key="8">
    <source>
        <dbReference type="Pfam" id="PF05189"/>
    </source>
</evidence>
<proteinExistence type="inferred from homology"/>
<dbReference type="EC" id="6.5.1.4" evidence="5 6"/>
<feature type="active site" description="Tele-AMP-histidine intermediate" evidence="5">
    <location>
        <position position="307"/>
    </location>
</feature>
<dbReference type="InterPro" id="IPR037136">
    <property type="entry name" value="RNA3'_phos_cyclase_dom_sf"/>
</dbReference>
<evidence type="ECO:0000313" key="10">
    <source>
        <dbReference type="Proteomes" id="UP000229897"/>
    </source>
</evidence>
<dbReference type="EMBL" id="CP024608">
    <property type="protein sequence ID" value="ATQ78751.1"/>
    <property type="molecule type" value="Genomic_DNA"/>
</dbReference>
<dbReference type="RefSeq" id="WP_099874129.1">
    <property type="nucleotide sequence ID" value="NZ_CP024608.1"/>
</dbReference>
<dbReference type="HAMAP" id="MF_00200">
    <property type="entry name" value="RTC"/>
    <property type="match status" value="1"/>
</dbReference>
<comment type="similarity">
    <text evidence="1 5">Belongs to the RNA 3'-terminal cyclase family. Type 1 subfamily.</text>
</comment>
<dbReference type="KEGG" id="mass:CR152_06130"/>
<evidence type="ECO:0000313" key="9">
    <source>
        <dbReference type="EMBL" id="ATQ78751.1"/>
    </source>
</evidence>
<dbReference type="InterPro" id="IPR036553">
    <property type="entry name" value="RPTC_insert"/>
</dbReference>
<evidence type="ECO:0000259" key="7">
    <source>
        <dbReference type="Pfam" id="PF01137"/>
    </source>
</evidence>
<accession>A0A2D2DUV3</accession>
<evidence type="ECO:0000256" key="5">
    <source>
        <dbReference type="HAMAP-Rule" id="MF_00200"/>
    </source>
</evidence>
<organism evidence="9 10">
    <name type="scientific">Massilia violaceinigra</name>
    <dbReference type="NCBI Taxonomy" id="2045208"/>
    <lineage>
        <taxon>Bacteria</taxon>
        <taxon>Pseudomonadati</taxon>
        <taxon>Pseudomonadota</taxon>
        <taxon>Betaproteobacteria</taxon>
        <taxon>Burkholderiales</taxon>
        <taxon>Oxalobacteraceae</taxon>
        <taxon>Telluria group</taxon>
        <taxon>Massilia</taxon>
    </lineage>
</organism>